<comment type="caution">
    <text evidence="1">The sequence shown here is derived from an EMBL/GenBank/DDBJ whole genome shotgun (WGS) entry which is preliminary data.</text>
</comment>
<gene>
    <name evidence="1" type="ORF">Tco_1090998</name>
</gene>
<evidence type="ECO:0000313" key="2">
    <source>
        <dbReference type="Proteomes" id="UP001151760"/>
    </source>
</evidence>
<protein>
    <submittedName>
        <fullName evidence="1">Uncharacterized protein</fullName>
    </submittedName>
</protein>
<evidence type="ECO:0000313" key="1">
    <source>
        <dbReference type="EMBL" id="GJT95480.1"/>
    </source>
</evidence>
<proteinExistence type="predicted"/>
<reference evidence="1" key="2">
    <citation type="submission" date="2022-01" db="EMBL/GenBank/DDBJ databases">
        <authorList>
            <person name="Yamashiro T."/>
            <person name="Shiraishi A."/>
            <person name="Satake H."/>
            <person name="Nakayama K."/>
        </authorList>
    </citation>
    <scope>NUCLEOTIDE SEQUENCE</scope>
</reference>
<sequence>MLDRDQAFPTYSPRERYQPTSLAYTTTTTVRFEPFLDIHSDEIKFRVMVVRAIENYAKVVSGDVGGFNGKWGTLKTRLLVFVLSLDEDVVVYASQKAFKSLPNVSKSISELMALKGRPSFSNRLNSRLQETRWVNAYVAFETEDSAQASLAHNMSVGDVGTYLVTPPMPAIGGREDVGELHSLGSTT</sequence>
<dbReference type="Proteomes" id="UP001151760">
    <property type="component" value="Unassembled WGS sequence"/>
</dbReference>
<organism evidence="1 2">
    <name type="scientific">Tanacetum coccineum</name>
    <dbReference type="NCBI Taxonomy" id="301880"/>
    <lineage>
        <taxon>Eukaryota</taxon>
        <taxon>Viridiplantae</taxon>
        <taxon>Streptophyta</taxon>
        <taxon>Embryophyta</taxon>
        <taxon>Tracheophyta</taxon>
        <taxon>Spermatophyta</taxon>
        <taxon>Magnoliopsida</taxon>
        <taxon>eudicotyledons</taxon>
        <taxon>Gunneridae</taxon>
        <taxon>Pentapetalae</taxon>
        <taxon>asterids</taxon>
        <taxon>campanulids</taxon>
        <taxon>Asterales</taxon>
        <taxon>Asteraceae</taxon>
        <taxon>Asteroideae</taxon>
        <taxon>Anthemideae</taxon>
        <taxon>Anthemidinae</taxon>
        <taxon>Tanacetum</taxon>
    </lineage>
</organism>
<name>A0ABQ5I5V6_9ASTR</name>
<accession>A0ABQ5I5V6</accession>
<keyword evidence="2" id="KW-1185">Reference proteome</keyword>
<dbReference type="EMBL" id="BQNB010020392">
    <property type="protein sequence ID" value="GJT95480.1"/>
    <property type="molecule type" value="Genomic_DNA"/>
</dbReference>
<reference evidence="1" key="1">
    <citation type="journal article" date="2022" name="Int. J. Mol. Sci.">
        <title>Draft Genome of Tanacetum Coccineum: Genomic Comparison of Closely Related Tanacetum-Family Plants.</title>
        <authorList>
            <person name="Yamashiro T."/>
            <person name="Shiraishi A."/>
            <person name="Nakayama K."/>
            <person name="Satake H."/>
        </authorList>
    </citation>
    <scope>NUCLEOTIDE SEQUENCE</scope>
</reference>